<comment type="function">
    <text evidence="3">Catalyzes the epimerization of the C3' and C5'positions of dTDP-6-deoxy-D-xylo-4-hexulose, forming dTDP-6-deoxy-L-lyxo-4-hexulose.</text>
</comment>
<comment type="caution">
    <text evidence="4">The sequence shown here is derived from an EMBL/GenBank/DDBJ whole genome shotgun (WGS) entry which is preliminary data.</text>
</comment>
<keyword evidence="5" id="KW-1185">Reference proteome</keyword>
<reference evidence="4 5" key="1">
    <citation type="submission" date="2018-07" db="EMBL/GenBank/DDBJ databases">
        <title>Genomic Encyclopedia of Type Strains, Phase IV (KMG-IV): sequencing the most valuable type-strain genomes for metagenomic binning, comparative biology and taxonomic classification.</title>
        <authorList>
            <person name="Goeker M."/>
        </authorList>
    </citation>
    <scope>NUCLEOTIDE SEQUENCE [LARGE SCALE GENOMIC DNA]</scope>
    <source>
        <strain evidence="4 5">DSM 27016</strain>
    </source>
</reference>
<gene>
    <name evidence="4" type="ORF">DFR58_13327</name>
</gene>
<dbReference type="Proteomes" id="UP000253034">
    <property type="component" value="Unassembled WGS sequence"/>
</dbReference>
<feature type="active site" description="Proton acceptor" evidence="1">
    <location>
        <position position="62"/>
    </location>
</feature>
<comment type="catalytic activity">
    <reaction evidence="3">
        <text>dTDP-4-dehydro-6-deoxy-alpha-D-glucose = dTDP-4-dehydro-beta-L-rhamnose</text>
        <dbReference type="Rhea" id="RHEA:16969"/>
        <dbReference type="ChEBI" id="CHEBI:57649"/>
        <dbReference type="ChEBI" id="CHEBI:62830"/>
        <dbReference type="EC" id="5.1.3.13"/>
    </reaction>
</comment>
<comment type="pathway">
    <text evidence="3">Carbohydrate biosynthesis; dTDP-L-rhamnose biosynthesis.</text>
</comment>
<dbReference type="GO" id="GO:0005829">
    <property type="term" value="C:cytosol"/>
    <property type="evidence" value="ECO:0007669"/>
    <property type="project" value="TreeGrafter"/>
</dbReference>
<dbReference type="NCBIfam" id="TIGR01221">
    <property type="entry name" value="rmlC"/>
    <property type="match status" value="1"/>
</dbReference>
<dbReference type="OrthoDB" id="9800680at2"/>
<comment type="subunit">
    <text evidence="3">Homodimer.</text>
</comment>
<evidence type="ECO:0000313" key="4">
    <source>
        <dbReference type="EMBL" id="RCX09888.1"/>
    </source>
</evidence>
<dbReference type="Gene3D" id="2.60.120.10">
    <property type="entry name" value="Jelly Rolls"/>
    <property type="match status" value="1"/>
</dbReference>
<dbReference type="PANTHER" id="PTHR21047">
    <property type="entry name" value="DTDP-6-DEOXY-D-GLUCOSE-3,5 EPIMERASE"/>
    <property type="match status" value="1"/>
</dbReference>
<dbReference type="RefSeq" id="WP_114299716.1">
    <property type="nucleotide sequence ID" value="NZ_QPJT01000033.1"/>
</dbReference>
<sequence length="179" mass="20126">MYSINKTPIEGCFEFTPGIFTDNRGVSIKPYNVDILKSMGVGHGFAEDLMVTSRKGVLRGLHFQRPPYAQAKLIWCVRGSIFDVAVDIRKNSPTYGSFVYFHIDCIKHNIAYIPAGLAHGYQVLEEDTTVFYKMSSVYSPENEGGILYNSLGIAWPLDNPIISEKDLSLPDFKDFVNVF</sequence>
<dbReference type="GO" id="GO:0008830">
    <property type="term" value="F:dTDP-4-dehydrorhamnose 3,5-epimerase activity"/>
    <property type="evidence" value="ECO:0007669"/>
    <property type="project" value="UniProtKB-UniRule"/>
</dbReference>
<feature type="active site" description="Proton donor" evidence="1">
    <location>
        <position position="132"/>
    </location>
</feature>
<dbReference type="GO" id="GO:0019305">
    <property type="term" value="P:dTDP-rhamnose biosynthetic process"/>
    <property type="evidence" value="ECO:0007669"/>
    <property type="project" value="UniProtKB-UniRule"/>
</dbReference>
<name>A0A369ANJ0_9FIRM</name>
<dbReference type="UniPathway" id="UPA00124"/>
<keyword evidence="3" id="KW-0413">Isomerase</keyword>
<dbReference type="GO" id="GO:0000271">
    <property type="term" value="P:polysaccharide biosynthetic process"/>
    <property type="evidence" value="ECO:0007669"/>
    <property type="project" value="TreeGrafter"/>
</dbReference>
<evidence type="ECO:0000256" key="1">
    <source>
        <dbReference type="PIRSR" id="PIRSR600888-1"/>
    </source>
</evidence>
<dbReference type="SUPFAM" id="SSF51182">
    <property type="entry name" value="RmlC-like cupins"/>
    <property type="match status" value="1"/>
</dbReference>
<comment type="similarity">
    <text evidence="3">Belongs to the dTDP-4-dehydrorhamnose 3,5-epimerase family.</text>
</comment>
<dbReference type="Pfam" id="PF00908">
    <property type="entry name" value="dTDP_sugar_isom"/>
    <property type="match status" value="1"/>
</dbReference>
<proteinExistence type="inferred from homology"/>
<evidence type="ECO:0000256" key="3">
    <source>
        <dbReference type="RuleBase" id="RU364069"/>
    </source>
</evidence>
<evidence type="ECO:0000313" key="5">
    <source>
        <dbReference type="Proteomes" id="UP000253034"/>
    </source>
</evidence>
<dbReference type="InterPro" id="IPR014710">
    <property type="entry name" value="RmlC-like_jellyroll"/>
</dbReference>
<dbReference type="EC" id="5.1.3.13" evidence="3"/>
<dbReference type="InterPro" id="IPR011051">
    <property type="entry name" value="RmlC_Cupin_sf"/>
</dbReference>
<protein>
    <recommendedName>
        <fullName evidence="3">dTDP-4-dehydrorhamnose 3,5-epimerase</fullName>
        <ecNumber evidence="3">5.1.3.13</ecNumber>
    </recommendedName>
    <alternativeName>
        <fullName evidence="3">Thymidine diphospho-4-keto-rhamnose 3,5-epimerase</fullName>
    </alternativeName>
</protein>
<evidence type="ECO:0000256" key="2">
    <source>
        <dbReference type="PIRSR" id="PIRSR600888-3"/>
    </source>
</evidence>
<accession>A0A369ANJ0</accession>
<dbReference type="AlphaFoldDB" id="A0A369ANJ0"/>
<dbReference type="PANTHER" id="PTHR21047:SF2">
    <property type="entry name" value="THYMIDINE DIPHOSPHO-4-KETO-RHAMNOSE 3,5-EPIMERASE"/>
    <property type="match status" value="1"/>
</dbReference>
<organism evidence="4 5">
    <name type="scientific">Anaerobacterium chartisolvens</name>
    <dbReference type="NCBI Taxonomy" id="1297424"/>
    <lineage>
        <taxon>Bacteria</taxon>
        <taxon>Bacillati</taxon>
        <taxon>Bacillota</taxon>
        <taxon>Clostridia</taxon>
        <taxon>Eubacteriales</taxon>
        <taxon>Oscillospiraceae</taxon>
        <taxon>Anaerobacterium</taxon>
    </lineage>
</organism>
<dbReference type="EMBL" id="QPJT01000033">
    <property type="protein sequence ID" value="RCX09888.1"/>
    <property type="molecule type" value="Genomic_DNA"/>
</dbReference>
<dbReference type="CDD" id="cd00438">
    <property type="entry name" value="cupin_RmlC"/>
    <property type="match status" value="1"/>
</dbReference>
<dbReference type="InterPro" id="IPR000888">
    <property type="entry name" value="RmlC-like"/>
</dbReference>
<feature type="site" description="Participates in a stacking interaction with the thymidine ring of dTDP-4-oxo-6-deoxyglucose" evidence="2">
    <location>
        <position position="138"/>
    </location>
</feature>